<evidence type="ECO:0000313" key="3">
    <source>
        <dbReference type="EMBL" id="KAK7206488.1"/>
    </source>
</evidence>
<dbReference type="SUPFAM" id="SSF52047">
    <property type="entry name" value="RNI-like"/>
    <property type="match status" value="1"/>
</dbReference>
<sequence>MFKLPLNIMPASKFVVHDLTWSCPKPTKVDPSGNAGRNGCSIKRLSDEILLEIFAYCDSFSVTRFIMVNRHWNKLGTALLERNWTSVSDRDLKDAHLNTNDKANRLIRRIAPVLRSLDISSEVSVTLSGPFPPFSRLEELVLGGYGFRTYETVFQIISTSHSTLRSLTFEYISDLTEGFAIRLAPYLKNLHKLFLRYRLIQNNSAAGSAILLGAPNEPRSLLLPRGCEGIDLLTILTVISTRLETLEYLGLHCTSFDSEGLLVLFEDGNAQTGTPTMSPLKLHGLNLSQCEYLDDASIFDELRGRLTNLTYLNISFLDTFSSDPFQLAQFLQSTPKIETISAQGTQGFTDEVLLSLLHSCTSLKYLHFEENTELTALGISRFIRSAPDSLLCITFLNMNSITDLVVLELLNLSRKRSWEAFTKDPKNFVSRCNLKFGVGGCDNVTDAIFVLYVLQLFEYYLVRPDEVVLGSQPLSSLRWTGEVFGFLSTDIQDADQLTSVVQPCYPFMTSEFYDCIEEEQEQRLMRKKLLILMKRTLLGIAWWMEGSEEQFPHSMRLQILFRQYLQELTTIKDARFAICGFRMAADEAFGREDVEAALNRFGVKLSAHEVKQEDGDFGEESDDQLEIASDDSIYGANEDLSEDEF</sequence>
<evidence type="ECO:0000256" key="1">
    <source>
        <dbReference type="SAM" id="MobiDB-lite"/>
    </source>
</evidence>
<reference evidence="3 4" key="1">
    <citation type="submission" date="2024-03" db="EMBL/GenBank/DDBJ databases">
        <title>Genome-scale model development and genomic sequencing of the oleaginous clade Lipomyces.</title>
        <authorList>
            <consortium name="Lawrence Berkeley National Laboratory"/>
            <person name="Czajka J.J."/>
            <person name="Han Y."/>
            <person name="Kim J."/>
            <person name="Mondo S.J."/>
            <person name="Hofstad B.A."/>
            <person name="Robles A."/>
            <person name="Haridas S."/>
            <person name="Riley R."/>
            <person name="LaButti K."/>
            <person name="Pangilinan J."/>
            <person name="Andreopoulos W."/>
            <person name="Lipzen A."/>
            <person name="Yan J."/>
            <person name="Wang M."/>
            <person name="Ng V."/>
            <person name="Grigoriev I.V."/>
            <person name="Spatafora J.W."/>
            <person name="Magnuson J.K."/>
            <person name="Baker S.E."/>
            <person name="Pomraning K.R."/>
        </authorList>
    </citation>
    <scope>NUCLEOTIDE SEQUENCE [LARGE SCALE GENOMIC DNA]</scope>
    <source>
        <strain evidence="3 4">Phaff 52-87</strain>
    </source>
</reference>
<dbReference type="Proteomes" id="UP001498771">
    <property type="component" value="Unassembled WGS sequence"/>
</dbReference>
<keyword evidence="4" id="KW-1185">Reference proteome</keyword>
<dbReference type="PANTHER" id="PTHR13318:SF95">
    <property type="entry name" value="F-BOX PROTEIN YLR352W"/>
    <property type="match status" value="1"/>
</dbReference>
<evidence type="ECO:0000313" key="4">
    <source>
        <dbReference type="Proteomes" id="UP001498771"/>
    </source>
</evidence>
<accession>A0ABR1FBH9</accession>
<feature type="compositionally biased region" description="Acidic residues" evidence="1">
    <location>
        <begin position="615"/>
        <end position="629"/>
    </location>
</feature>
<name>A0ABR1FBH9_9ASCO</name>
<dbReference type="GeneID" id="90037481"/>
<dbReference type="InterPro" id="IPR001810">
    <property type="entry name" value="F-box_dom"/>
</dbReference>
<protein>
    <recommendedName>
        <fullName evidence="2">F-box domain-containing protein</fullName>
    </recommendedName>
</protein>
<dbReference type="Gene3D" id="3.80.10.10">
    <property type="entry name" value="Ribonuclease Inhibitor"/>
    <property type="match status" value="2"/>
</dbReference>
<organism evidence="3 4">
    <name type="scientific">Myxozyma melibiosi</name>
    <dbReference type="NCBI Taxonomy" id="54550"/>
    <lineage>
        <taxon>Eukaryota</taxon>
        <taxon>Fungi</taxon>
        <taxon>Dikarya</taxon>
        <taxon>Ascomycota</taxon>
        <taxon>Saccharomycotina</taxon>
        <taxon>Lipomycetes</taxon>
        <taxon>Lipomycetales</taxon>
        <taxon>Lipomycetaceae</taxon>
        <taxon>Myxozyma</taxon>
    </lineage>
</organism>
<dbReference type="EMBL" id="JBBJBU010000002">
    <property type="protein sequence ID" value="KAK7206488.1"/>
    <property type="molecule type" value="Genomic_DNA"/>
</dbReference>
<comment type="caution">
    <text evidence="3">The sequence shown here is derived from an EMBL/GenBank/DDBJ whole genome shotgun (WGS) entry which is preliminary data.</text>
</comment>
<proteinExistence type="predicted"/>
<dbReference type="Gene3D" id="1.20.1280.50">
    <property type="match status" value="1"/>
</dbReference>
<feature type="domain" description="F-box" evidence="2">
    <location>
        <begin position="43"/>
        <end position="75"/>
    </location>
</feature>
<gene>
    <name evidence="3" type="ORF">BZA70DRAFT_274331</name>
</gene>
<dbReference type="InterPro" id="IPR032675">
    <property type="entry name" value="LRR_dom_sf"/>
</dbReference>
<evidence type="ECO:0000259" key="2">
    <source>
        <dbReference type="Pfam" id="PF00646"/>
    </source>
</evidence>
<dbReference type="PANTHER" id="PTHR13318">
    <property type="entry name" value="PARTNER OF PAIRED, ISOFORM B-RELATED"/>
    <property type="match status" value="1"/>
</dbReference>
<feature type="region of interest" description="Disordered" evidence="1">
    <location>
        <begin position="612"/>
        <end position="645"/>
    </location>
</feature>
<dbReference type="InterPro" id="IPR036047">
    <property type="entry name" value="F-box-like_dom_sf"/>
</dbReference>
<dbReference type="Pfam" id="PF00646">
    <property type="entry name" value="F-box"/>
    <property type="match status" value="1"/>
</dbReference>
<dbReference type="RefSeq" id="XP_064769521.1">
    <property type="nucleotide sequence ID" value="XM_064911969.1"/>
</dbReference>
<dbReference type="SUPFAM" id="SSF81383">
    <property type="entry name" value="F-box domain"/>
    <property type="match status" value="1"/>
</dbReference>
<dbReference type="CDD" id="cd09917">
    <property type="entry name" value="F-box_SF"/>
    <property type="match status" value="1"/>
</dbReference>